<dbReference type="Proteomes" id="UP000006683">
    <property type="component" value="Chromosome"/>
</dbReference>
<accession>E1SR42</accession>
<reference evidence="4 5" key="1">
    <citation type="journal article" date="2010" name="Stand. Genomic Sci.">
        <title>Complete genome sequence of Ferrimonas balearica type strain (PAT).</title>
        <authorList>
            <person name="Nolan M."/>
            <person name="Sikorski J."/>
            <person name="Davenport K."/>
            <person name="Lucas S."/>
            <person name="Glavina Del Rio T."/>
            <person name="Tice H."/>
            <person name="Cheng J."/>
            <person name="Goodwin L."/>
            <person name="Pitluck S."/>
            <person name="Liolios K."/>
            <person name="Ivanova N."/>
            <person name="Mavromatis K."/>
            <person name="Ovchinnikova G."/>
            <person name="Pati A."/>
            <person name="Chen A."/>
            <person name="Palaniappan K."/>
            <person name="Land M."/>
            <person name="Hauser L."/>
            <person name="Chang Y."/>
            <person name="Jeffries C."/>
            <person name="Tapia R."/>
            <person name="Brettin T."/>
            <person name="Detter J."/>
            <person name="Han C."/>
            <person name="Yasawong M."/>
            <person name="Rohde M."/>
            <person name="Tindall B."/>
            <person name="Goker M."/>
            <person name="Woyke T."/>
            <person name="Bristow J."/>
            <person name="Eisen J."/>
            <person name="Markowitz V."/>
            <person name="Hugenholtz P."/>
            <person name="Kyrpides N."/>
            <person name="Klenk H."/>
            <person name="Lapidus A."/>
        </authorList>
    </citation>
    <scope>NUCLEOTIDE SEQUENCE [LARGE SCALE GENOMIC DNA]</scope>
    <source>
        <strain evidence="5">DSM 9799 / CCM 4581 / KCTC 23876 / PAT</strain>
    </source>
</reference>
<dbReference type="Pfam" id="PF00501">
    <property type="entry name" value="AMP-binding"/>
    <property type="match status" value="1"/>
</dbReference>
<dbReference type="PANTHER" id="PTHR43272:SF33">
    <property type="entry name" value="AMP-BINDING DOMAIN-CONTAINING PROTEIN-RELATED"/>
    <property type="match status" value="1"/>
</dbReference>
<sequence length="611" mass="67689">MGKRVVKPSLEQLHLVPVLRQRIAQLGDAPALRHQVAGQWQDISWKRFGEQLDALSRALLALGVEVQDKVAIFAQNCAEWAIADVASMQCRAVIAPIYPTNTDEQAAYIINDAGAKVLFVAGEEQYAKALALVAHCPTLQHIVLMDDALQVQSCEVTLHHMSALIDAEHSQYQAELEQRIADRRLDDLLTLIYTSGTTGEPKGVMLDYTNFASTVRQHAQFLPFGVGDVSLAFLPLSHVFERGWSLYVLTQGGTNAYLADPMAVQDALAEIRPHVMCAVPRLYEKIYSAVMEKLEQAPAHKRGLFMWALKQGLKRFEAEQGGPAMGAFGRAKLALADKLVLSKVREKLGGRIRFMPAGGAALDPVVNQFFQSVGLTVLCGFGMTETTASVTANRMGEIGIGTNGSALPEVQVKIGANDEILVKGDTVMRGYYNRPQDTAEAFDEDGWLKTGDCGYLDAQGRLLITDRIKELMKTSNGKYIAPQRVEGMVSRDPLVEQVAIIADARNYVSALIVPAFEALEHWAREVGIQYKDKLELVNHATVKAHFEERLKAVQAELARFEQVKQFTLLPREFCMKRGELTPTMKLRRKVINQRFAKEIEAMYRKVAPAKA</sequence>
<dbReference type="EMBL" id="CP002209">
    <property type="protein sequence ID" value="ADN77972.1"/>
    <property type="molecule type" value="Genomic_DNA"/>
</dbReference>
<dbReference type="SUPFAM" id="SSF56801">
    <property type="entry name" value="Acetyl-CoA synthetase-like"/>
    <property type="match status" value="1"/>
</dbReference>
<dbReference type="RefSeq" id="WP_013347277.1">
    <property type="nucleotide sequence ID" value="NC_014541.1"/>
</dbReference>
<dbReference type="AlphaFoldDB" id="E1SR42"/>
<dbReference type="GO" id="GO:0016020">
    <property type="term" value="C:membrane"/>
    <property type="evidence" value="ECO:0007669"/>
    <property type="project" value="TreeGrafter"/>
</dbReference>
<organism evidence="4 5">
    <name type="scientific">Ferrimonas balearica (strain DSM 9799 / CCM 4581 / KCTC 23876 / PAT)</name>
    <dbReference type="NCBI Taxonomy" id="550540"/>
    <lineage>
        <taxon>Bacteria</taxon>
        <taxon>Pseudomonadati</taxon>
        <taxon>Pseudomonadota</taxon>
        <taxon>Gammaproteobacteria</taxon>
        <taxon>Alteromonadales</taxon>
        <taxon>Ferrimonadaceae</taxon>
        <taxon>Ferrimonas</taxon>
    </lineage>
</organism>
<keyword evidence="2" id="KW-0067">ATP-binding</keyword>
<dbReference type="KEGG" id="fbl:Fbal_3779"/>
<dbReference type="PANTHER" id="PTHR43272">
    <property type="entry name" value="LONG-CHAIN-FATTY-ACID--COA LIGASE"/>
    <property type="match status" value="1"/>
</dbReference>
<dbReference type="eggNOG" id="COG1022">
    <property type="taxonomic scope" value="Bacteria"/>
</dbReference>
<dbReference type="CDD" id="cd05907">
    <property type="entry name" value="VL_LC_FACS_like"/>
    <property type="match status" value="1"/>
</dbReference>
<dbReference type="Gene3D" id="3.40.50.12780">
    <property type="entry name" value="N-terminal domain of ligase-like"/>
    <property type="match status" value="1"/>
</dbReference>
<evidence type="ECO:0000259" key="3">
    <source>
        <dbReference type="Pfam" id="PF00501"/>
    </source>
</evidence>
<evidence type="ECO:0000313" key="5">
    <source>
        <dbReference type="Proteomes" id="UP000006683"/>
    </source>
</evidence>
<proteinExistence type="predicted"/>
<dbReference type="InterPro" id="IPR000873">
    <property type="entry name" value="AMP-dep_synth/lig_dom"/>
</dbReference>
<dbReference type="HOGENOM" id="CLU_000022_45_5_6"/>
<dbReference type="OrthoDB" id="9803968at2"/>
<evidence type="ECO:0000256" key="2">
    <source>
        <dbReference type="ARBA" id="ARBA00022840"/>
    </source>
</evidence>
<keyword evidence="4" id="KW-0436">Ligase</keyword>
<dbReference type="GeneID" id="67183974"/>
<evidence type="ECO:0000313" key="4">
    <source>
        <dbReference type="EMBL" id="ADN77972.1"/>
    </source>
</evidence>
<keyword evidence="1" id="KW-0547">Nucleotide-binding</keyword>
<dbReference type="GO" id="GO:0005524">
    <property type="term" value="F:ATP binding"/>
    <property type="evidence" value="ECO:0007669"/>
    <property type="project" value="UniProtKB-KW"/>
</dbReference>
<feature type="domain" description="AMP-dependent synthetase/ligase" evidence="3">
    <location>
        <begin position="20"/>
        <end position="432"/>
    </location>
</feature>
<gene>
    <name evidence="4" type="ordered locus">Fbal_3779</name>
</gene>
<dbReference type="InterPro" id="IPR042099">
    <property type="entry name" value="ANL_N_sf"/>
</dbReference>
<dbReference type="GO" id="GO:0004467">
    <property type="term" value="F:long-chain fatty acid-CoA ligase activity"/>
    <property type="evidence" value="ECO:0007669"/>
    <property type="project" value="TreeGrafter"/>
</dbReference>
<name>E1SR42_FERBD</name>
<protein>
    <submittedName>
        <fullName evidence="4">AMP-dependent synthetase and ligase</fullName>
    </submittedName>
</protein>
<evidence type="ECO:0000256" key="1">
    <source>
        <dbReference type="ARBA" id="ARBA00022741"/>
    </source>
</evidence>
<dbReference type="PROSITE" id="PS00455">
    <property type="entry name" value="AMP_BINDING"/>
    <property type="match status" value="1"/>
</dbReference>
<dbReference type="Pfam" id="PF23562">
    <property type="entry name" value="AMP-binding_C_3"/>
    <property type="match status" value="1"/>
</dbReference>
<dbReference type="InterPro" id="IPR020845">
    <property type="entry name" value="AMP-binding_CS"/>
</dbReference>
<keyword evidence="5" id="KW-1185">Reference proteome</keyword>
<dbReference type="STRING" id="550540.Fbal_3779"/>